<organism evidence="2 3">
    <name type="scientific">Sorangium atrum</name>
    <dbReference type="NCBI Taxonomy" id="2995308"/>
    <lineage>
        <taxon>Bacteria</taxon>
        <taxon>Pseudomonadati</taxon>
        <taxon>Myxococcota</taxon>
        <taxon>Polyangia</taxon>
        <taxon>Polyangiales</taxon>
        <taxon>Polyangiaceae</taxon>
        <taxon>Sorangium</taxon>
    </lineage>
</organism>
<evidence type="ECO:0000313" key="3">
    <source>
        <dbReference type="Proteomes" id="UP001217485"/>
    </source>
</evidence>
<dbReference type="RefSeq" id="WP_272101424.1">
    <property type="nucleotide sequence ID" value="NZ_JAQNDK010000004.1"/>
</dbReference>
<dbReference type="Proteomes" id="UP001217485">
    <property type="component" value="Unassembled WGS sequence"/>
</dbReference>
<reference evidence="2 3" key="1">
    <citation type="submission" date="2023-01" db="EMBL/GenBank/DDBJ databases">
        <title>Minimal conservation of predation-associated metabolite biosynthetic gene clusters underscores biosynthetic potential of Myxococcota including descriptions for ten novel species: Archangium lansinium sp. nov., Myxococcus landrumus sp. nov., Nannocystis bai.</title>
        <authorList>
            <person name="Ahearne A."/>
            <person name="Stevens C."/>
            <person name="Dowd S."/>
        </authorList>
    </citation>
    <scope>NUCLEOTIDE SEQUENCE [LARGE SCALE GENOMIC DNA]</scope>
    <source>
        <strain evidence="2 3">WIWO2</strain>
    </source>
</reference>
<comment type="caution">
    <text evidence="2">The sequence shown here is derived from an EMBL/GenBank/DDBJ whole genome shotgun (WGS) entry which is preliminary data.</text>
</comment>
<name>A0ABT5CA20_9BACT</name>
<protein>
    <submittedName>
        <fullName evidence="2">Uncharacterized protein</fullName>
    </submittedName>
</protein>
<feature type="region of interest" description="Disordered" evidence="1">
    <location>
        <begin position="173"/>
        <end position="193"/>
    </location>
</feature>
<keyword evidence="3" id="KW-1185">Reference proteome</keyword>
<sequence length="193" mass="20888">MSAEGAAALRLSRGASGLRHLRWAREVLATLEAHLEHNPALSGADREALQGEASALAAAVQALSGAVKPYRDFLERTRVRHRGRVRVAEYLVRESDAGEAGGAARAHLGAARAHLEEALVELTWMEQAQRQPLKAALSAEIDRLREAMARMDAHLAGRLSEKFVESLYPPLTDDATRVVDDGDPDDDATASPR</sequence>
<accession>A0ABT5CA20</accession>
<evidence type="ECO:0000313" key="2">
    <source>
        <dbReference type="EMBL" id="MDC0683281.1"/>
    </source>
</evidence>
<feature type="compositionally biased region" description="Acidic residues" evidence="1">
    <location>
        <begin position="181"/>
        <end position="193"/>
    </location>
</feature>
<proteinExistence type="predicted"/>
<dbReference type="EMBL" id="JAQNDK010000004">
    <property type="protein sequence ID" value="MDC0683281.1"/>
    <property type="molecule type" value="Genomic_DNA"/>
</dbReference>
<evidence type="ECO:0000256" key="1">
    <source>
        <dbReference type="SAM" id="MobiDB-lite"/>
    </source>
</evidence>
<gene>
    <name evidence="2" type="ORF">POL72_36460</name>
</gene>